<dbReference type="InterPro" id="IPR023826">
    <property type="entry name" value="Rhom-like_SP_proteobac"/>
</dbReference>
<dbReference type="InterPro" id="IPR022764">
    <property type="entry name" value="Peptidase_S54_rhomboid_dom"/>
</dbReference>
<keyword evidence="3 5" id="KW-1133">Transmembrane helix</keyword>
<dbReference type="Gene3D" id="1.20.1540.10">
    <property type="entry name" value="Rhomboid-like"/>
    <property type="match status" value="1"/>
</dbReference>
<dbReference type="Proteomes" id="UP000070529">
    <property type="component" value="Unassembled WGS sequence"/>
</dbReference>
<evidence type="ECO:0000256" key="1">
    <source>
        <dbReference type="ARBA" id="ARBA00004141"/>
    </source>
</evidence>
<dbReference type="STRING" id="294935.ATN88_01250"/>
<feature type="transmembrane region" description="Helical" evidence="5">
    <location>
        <begin position="55"/>
        <end position="76"/>
    </location>
</feature>
<dbReference type="InterPro" id="IPR050925">
    <property type="entry name" value="Rhomboid_protease_S54"/>
</dbReference>
<comment type="subcellular location">
    <subcellularLocation>
        <location evidence="1">Membrane</location>
        <topology evidence="1">Multi-pass membrane protein</topology>
    </subcellularLocation>
</comment>
<name>A0A135I7G8_9GAMM</name>
<dbReference type="Pfam" id="PF01694">
    <property type="entry name" value="Rhomboid"/>
    <property type="match status" value="1"/>
</dbReference>
<evidence type="ECO:0000256" key="5">
    <source>
        <dbReference type="SAM" id="Phobius"/>
    </source>
</evidence>
<feature type="transmembrane region" description="Helical" evidence="5">
    <location>
        <begin position="168"/>
        <end position="185"/>
    </location>
</feature>
<accession>A0A135I7G8</accession>
<dbReference type="EMBL" id="LNTY01000034">
    <property type="protein sequence ID" value="KXF81393.1"/>
    <property type="molecule type" value="Genomic_DNA"/>
</dbReference>
<keyword evidence="4 5" id="KW-0472">Membrane</keyword>
<dbReference type="AlphaFoldDB" id="A0A135I7G8"/>
<comment type="caution">
    <text evidence="7">The sequence shown here is derived from an EMBL/GenBank/DDBJ whole genome shotgun (WGS) entry which is preliminary data.</text>
</comment>
<dbReference type="PANTHER" id="PTHR43731">
    <property type="entry name" value="RHOMBOID PROTEASE"/>
    <property type="match status" value="1"/>
</dbReference>
<keyword evidence="2 5" id="KW-0812">Transmembrane</keyword>
<keyword evidence="8" id="KW-1185">Reference proteome</keyword>
<evidence type="ECO:0000256" key="3">
    <source>
        <dbReference type="ARBA" id="ARBA00022989"/>
    </source>
</evidence>
<dbReference type="InterPro" id="IPR035952">
    <property type="entry name" value="Rhomboid-like_sf"/>
</dbReference>
<organism evidence="7 8">
    <name type="scientific">Enterovibrio coralii</name>
    <dbReference type="NCBI Taxonomy" id="294935"/>
    <lineage>
        <taxon>Bacteria</taxon>
        <taxon>Pseudomonadati</taxon>
        <taxon>Pseudomonadota</taxon>
        <taxon>Gammaproteobacteria</taxon>
        <taxon>Vibrionales</taxon>
        <taxon>Vibrionaceae</taxon>
        <taxon>Enterovibrio</taxon>
    </lineage>
</organism>
<dbReference type="PANTHER" id="PTHR43731:SF16">
    <property type="entry name" value="RHOMBOSORTASE"/>
    <property type="match status" value="1"/>
</dbReference>
<proteinExistence type="predicted"/>
<gene>
    <name evidence="7" type="ORF">ATN88_01250</name>
</gene>
<feature type="transmembrane region" description="Helical" evidence="5">
    <location>
        <begin position="12"/>
        <end position="35"/>
    </location>
</feature>
<protein>
    <submittedName>
        <fullName evidence="7">Rhombosortase</fullName>
    </submittedName>
</protein>
<evidence type="ECO:0000313" key="8">
    <source>
        <dbReference type="Proteomes" id="UP000070529"/>
    </source>
</evidence>
<feature type="transmembrane region" description="Helical" evidence="5">
    <location>
        <begin position="132"/>
        <end position="148"/>
    </location>
</feature>
<dbReference type="SUPFAM" id="SSF144091">
    <property type="entry name" value="Rhomboid-like"/>
    <property type="match status" value="1"/>
</dbReference>
<evidence type="ECO:0000259" key="6">
    <source>
        <dbReference type="Pfam" id="PF01694"/>
    </source>
</evidence>
<feature type="transmembrane region" description="Helical" evidence="5">
    <location>
        <begin position="83"/>
        <end position="102"/>
    </location>
</feature>
<sequence length="195" mass="21912">MKIRRLETHLSAIRILLLIVIITLIAQIPAVQQILVWERADILAGQWWRIVTGNLTHTNLAHVAMNLSALAVLTYLHRQYYQMRSMVIMVWSMMLVIGLVMFFAPFDWYAGLSGVLHGLFVWGVVRDIQNKVPLGWPLLIGAFAKMSYEAYSGGDALTAQIIDAGVAYQAHWAGAIVGLLFALLWKPTRAPETQK</sequence>
<evidence type="ECO:0000256" key="2">
    <source>
        <dbReference type="ARBA" id="ARBA00022692"/>
    </source>
</evidence>
<feature type="transmembrane region" description="Helical" evidence="5">
    <location>
        <begin position="108"/>
        <end position="125"/>
    </location>
</feature>
<feature type="domain" description="Peptidase S54 rhomboid" evidence="6">
    <location>
        <begin position="45"/>
        <end position="184"/>
    </location>
</feature>
<evidence type="ECO:0000256" key="4">
    <source>
        <dbReference type="ARBA" id="ARBA00023136"/>
    </source>
</evidence>
<reference evidence="7 8" key="1">
    <citation type="submission" date="2015-11" db="EMBL/GenBank/DDBJ databases">
        <title>Genomic Taxonomy of the Vibrionaceae.</title>
        <authorList>
            <person name="Gomez-Gil B."/>
            <person name="Enciso-Ibarra J."/>
        </authorList>
    </citation>
    <scope>NUCLEOTIDE SEQUENCE [LARGE SCALE GENOMIC DNA]</scope>
    <source>
        <strain evidence="7 8">CAIM 912</strain>
    </source>
</reference>
<dbReference type="NCBIfam" id="TIGR03902">
    <property type="entry name" value="rhom_GG_sort"/>
    <property type="match status" value="1"/>
</dbReference>
<evidence type="ECO:0000313" key="7">
    <source>
        <dbReference type="EMBL" id="KXF81393.1"/>
    </source>
</evidence>
<dbReference type="GO" id="GO:0004252">
    <property type="term" value="F:serine-type endopeptidase activity"/>
    <property type="evidence" value="ECO:0007669"/>
    <property type="project" value="InterPro"/>
</dbReference>
<dbReference type="GO" id="GO:0016020">
    <property type="term" value="C:membrane"/>
    <property type="evidence" value="ECO:0007669"/>
    <property type="project" value="UniProtKB-SubCell"/>
</dbReference>